<evidence type="ECO:0000313" key="1">
    <source>
        <dbReference type="EMBL" id="TYB68695.1"/>
    </source>
</evidence>
<dbReference type="RefSeq" id="WP_148371046.1">
    <property type="nucleotide sequence ID" value="NZ_VSKM01000043.1"/>
</dbReference>
<protein>
    <recommendedName>
        <fullName evidence="3">DUF2971 domain-containing protein</fullName>
    </recommendedName>
</protein>
<reference evidence="1 2" key="1">
    <citation type="submission" date="2019-08" db="EMBL/GenBank/DDBJ databases">
        <title>Genomes of Antarctic Bizionia species.</title>
        <authorList>
            <person name="Bowman J.P."/>
        </authorList>
    </citation>
    <scope>NUCLEOTIDE SEQUENCE [LARGE SCALE GENOMIC DNA]</scope>
    <source>
        <strain evidence="1 2">HFD</strain>
    </source>
</reference>
<accession>A0A8H2LA54</accession>
<dbReference type="Proteomes" id="UP000323324">
    <property type="component" value="Unassembled WGS sequence"/>
</dbReference>
<proteinExistence type="predicted"/>
<evidence type="ECO:0000313" key="2">
    <source>
        <dbReference type="Proteomes" id="UP000323324"/>
    </source>
</evidence>
<dbReference type="EMBL" id="VSKM01000043">
    <property type="protein sequence ID" value="TYB68695.1"/>
    <property type="molecule type" value="Genomic_DNA"/>
</dbReference>
<comment type="caution">
    <text evidence="1">The sequence shown here is derived from an EMBL/GenBank/DDBJ whole genome shotgun (WGS) entry which is preliminary data.</text>
</comment>
<gene>
    <name evidence="1" type="ORF">ES676_14545</name>
</gene>
<sequence>MTTIKENESIANDINQCLTGRSLTYLPSFDFNDFRTTDNIITNHLATSKLSDLILKNYFPQNPITEYHHFTDIDAFKNIIKTKKLWLFSVKKRFTENEFKPFYTEHKMDGYELRKNSAGVTLETELVENAFYTSFTNDKLSKDAEAYMWEYFAKETGVRLVFEVSNLNTDFRQIYYPEKPTQLDLPLLSDLMELAKKRNKDLIINRIATIGFFYLPHNYNIEQEYRLLVKRDTGKYFKLNFGSKGGFDYLEFPFNSKNPLAEFKLKKIIFDTKTDITEAEKIIKSSPEFKSILTEKNNR</sequence>
<organism evidence="1 2">
    <name type="scientific">Bizionia saleffrena</name>
    <dbReference type="NCBI Taxonomy" id="291189"/>
    <lineage>
        <taxon>Bacteria</taxon>
        <taxon>Pseudomonadati</taxon>
        <taxon>Bacteroidota</taxon>
        <taxon>Flavobacteriia</taxon>
        <taxon>Flavobacteriales</taxon>
        <taxon>Flavobacteriaceae</taxon>
        <taxon>Bizionia</taxon>
    </lineage>
</organism>
<dbReference type="AlphaFoldDB" id="A0A8H2LA54"/>
<name>A0A8H2LA54_9FLAO</name>
<keyword evidence="2" id="KW-1185">Reference proteome</keyword>
<evidence type="ECO:0008006" key="3">
    <source>
        <dbReference type="Google" id="ProtNLM"/>
    </source>
</evidence>